<dbReference type="PANTHER" id="PTHR45644">
    <property type="entry name" value="AAA ATPASE, PUTATIVE (AFU_ORTHOLOGUE AFUA_2G12920)-RELATED-RELATED"/>
    <property type="match status" value="1"/>
</dbReference>
<organism evidence="3 4">
    <name type="scientific">Dendrobium chrysotoxum</name>
    <name type="common">Orchid</name>
    <dbReference type="NCBI Taxonomy" id="161865"/>
    <lineage>
        <taxon>Eukaryota</taxon>
        <taxon>Viridiplantae</taxon>
        <taxon>Streptophyta</taxon>
        <taxon>Embryophyta</taxon>
        <taxon>Tracheophyta</taxon>
        <taxon>Spermatophyta</taxon>
        <taxon>Magnoliopsida</taxon>
        <taxon>Liliopsida</taxon>
        <taxon>Asparagales</taxon>
        <taxon>Orchidaceae</taxon>
        <taxon>Epidendroideae</taxon>
        <taxon>Malaxideae</taxon>
        <taxon>Dendrobiinae</taxon>
        <taxon>Dendrobium</taxon>
    </lineage>
</organism>
<dbReference type="GO" id="GO:0005524">
    <property type="term" value="F:ATP binding"/>
    <property type="evidence" value="ECO:0007669"/>
    <property type="project" value="UniProtKB-KW"/>
</dbReference>
<evidence type="ECO:0000256" key="1">
    <source>
        <dbReference type="ARBA" id="ARBA00022741"/>
    </source>
</evidence>
<comment type="caution">
    <text evidence="3">The sequence shown here is derived from an EMBL/GenBank/DDBJ whole genome shotgun (WGS) entry which is preliminary data.</text>
</comment>
<dbReference type="SUPFAM" id="SSF52540">
    <property type="entry name" value="P-loop containing nucleoside triphosphate hydrolases"/>
    <property type="match status" value="1"/>
</dbReference>
<sequence length="118" mass="13701">MRNEFMAAWDGLRTEDIQRILILGATNRSFDLNNAVTRHLPRRISVDLPDAENHMEILKIFLSQENLDPNFRFDELANVTEGYSRSDFKNLCIAATYRTNQELLDKEKSGKFTSINLH</sequence>
<keyword evidence="2" id="KW-0067">ATP-binding</keyword>
<evidence type="ECO:0000313" key="4">
    <source>
        <dbReference type="Proteomes" id="UP000775213"/>
    </source>
</evidence>
<keyword evidence="1" id="KW-0547">Nucleotide-binding</keyword>
<dbReference type="Gene3D" id="3.40.50.300">
    <property type="entry name" value="P-loop containing nucleotide triphosphate hydrolases"/>
    <property type="match status" value="1"/>
</dbReference>
<evidence type="ECO:0000313" key="3">
    <source>
        <dbReference type="EMBL" id="KAH0448968.1"/>
    </source>
</evidence>
<protein>
    <submittedName>
        <fullName evidence="3">Uncharacterized protein</fullName>
    </submittedName>
</protein>
<accession>A0AAV7FZW6</accession>
<dbReference type="PANTHER" id="PTHR45644:SF56">
    <property type="entry name" value="AAA ATPASE, PUTATIVE (AFU_ORTHOLOGUE AFUA_2G12920)-RELATED"/>
    <property type="match status" value="1"/>
</dbReference>
<dbReference type="AlphaFoldDB" id="A0AAV7FZW6"/>
<name>A0AAV7FZW6_DENCH</name>
<dbReference type="GO" id="GO:0005741">
    <property type="term" value="C:mitochondrial outer membrane"/>
    <property type="evidence" value="ECO:0007669"/>
    <property type="project" value="TreeGrafter"/>
</dbReference>
<dbReference type="InterPro" id="IPR051701">
    <property type="entry name" value="Mito_OM_Translocase_MSP1"/>
</dbReference>
<dbReference type="EMBL" id="JAGFBR010000019">
    <property type="protein sequence ID" value="KAH0448968.1"/>
    <property type="molecule type" value="Genomic_DNA"/>
</dbReference>
<proteinExistence type="predicted"/>
<gene>
    <name evidence="3" type="ORF">IEQ34_022768</name>
</gene>
<evidence type="ECO:0000256" key="2">
    <source>
        <dbReference type="ARBA" id="ARBA00022840"/>
    </source>
</evidence>
<dbReference type="Proteomes" id="UP000775213">
    <property type="component" value="Unassembled WGS sequence"/>
</dbReference>
<dbReference type="InterPro" id="IPR027417">
    <property type="entry name" value="P-loop_NTPase"/>
</dbReference>
<dbReference type="Gene3D" id="1.10.8.60">
    <property type="match status" value="1"/>
</dbReference>
<reference evidence="3 4" key="1">
    <citation type="journal article" date="2021" name="Hortic Res">
        <title>Chromosome-scale assembly of the Dendrobium chrysotoxum genome enhances the understanding of orchid evolution.</title>
        <authorList>
            <person name="Zhang Y."/>
            <person name="Zhang G.Q."/>
            <person name="Zhang D."/>
            <person name="Liu X.D."/>
            <person name="Xu X.Y."/>
            <person name="Sun W.H."/>
            <person name="Yu X."/>
            <person name="Zhu X."/>
            <person name="Wang Z.W."/>
            <person name="Zhao X."/>
            <person name="Zhong W.Y."/>
            <person name="Chen H."/>
            <person name="Yin W.L."/>
            <person name="Huang T."/>
            <person name="Niu S.C."/>
            <person name="Liu Z.J."/>
        </authorList>
    </citation>
    <scope>NUCLEOTIDE SEQUENCE [LARGE SCALE GENOMIC DNA]</scope>
    <source>
        <strain evidence="3">Lindl</strain>
    </source>
</reference>
<keyword evidence="4" id="KW-1185">Reference proteome</keyword>